<feature type="non-terminal residue" evidence="1">
    <location>
        <position position="1"/>
    </location>
</feature>
<keyword evidence="2" id="KW-1185">Reference proteome</keyword>
<proteinExistence type="predicted"/>
<comment type="caution">
    <text evidence="1">The sequence shown here is derived from an EMBL/GenBank/DDBJ whole genome shotgun (WGS) entry which is preliminary data.</text>
</comment>
<organism evidence="1 2">
    <name type="scientific">Trifolium medium</name>
    <dbReference type="NCBI Taxonomy" id="97028"/>
    <lineage>
        <taxon>Eukaryota</taxon>
        <taxon>Viridiplantae</taxon>
        <taxon>Streptophyta</taxon>
        <taxon>Embryophyta</taxon>
        <taxon>Tracheophyta</taxon>
        <taxon>Spermatophyta</taxon>
        <taxon>Magnoliopsida</taxon>
        <taxon>eudicotyledons</taxon>
        <taxon>Gunneridae</taxon>
        <taxon>Pentapetalae</taxon>
        <taxon>rosids</taxon>
        <taxon>fabids</taxon>
        <taxon>Fabales</taxon>
        <taxon>Fabaceae</taxon>
        <taxon>Papilionoideae</taxon>
        <taxon>50 kb inversion clade</taxon>
        <taxon>NPAAA clade</taxon>
        <taxon>Hologalegina</taxon>
        <taxon>IRL clade</taxon>
        <taxon>Trifolieae</taxon>
        <taxon>Trifolium</taxon>
    </lineage>
</organism>
<dbReference type="AlphaFoldDB" id="A0A392VRZ0"/>
<protein>
    <submittedName>
        <fullName evidence="1">Uncharacterized protein</fullName>
    </submittedName>
</protein>
<evidence type="ECO:0000313" key="2">
    <source>
        <dbReference type="Proteomes" id="UP000265520"/>
    </source>
</evidence>
<accession>A0A392VRZ0</accession>
<dbReference type="Proteomes" id="UP000265520">
    <property type="component" value="Unassembled WGS sequence"/>
</dbReference>
<reference evidence="1 2" key="1">
    <citation type="journal article" date="2018" name="Front. Plant Sci.">
        <title>Red Clover (Trifolium pratense) and Zigzag Clover (T. medium) - A Picture of Genomic Similarities and Differences.</title>
        <authorList>
            <person name="Dluhosova J."/>
            <person name="Istvanek J."/>
            <person name="Nedelnik J."/>
            <person name="Repkova J."/>
        </authorList>
    </citation>
    <scope>NUCLEOTIDE SEQUENCE [LARGE SCALE GENOMIC DNA]</scope>
    <source>
        <strain evidence="2">cv. 10/8</strain>
        <tissue evidence="1">Leaf</tissue>
    </source>
</reference>
<evidence type="ECO:0000313" key="1">
    <source>
        <dbReference type="EMBL" id="MCI90232.1"/>
    </source>
</evidence>
<name>A0A392VRZ0_9FABA</name>
<dbReference type="EMBL" id="LXQA011238775">
    <property type="protein sequence ID" value="MCI90232.1"/>
    <property type="molecule type" value="Genomic_DNA"/>
</dbReference>
<sequence length="34" mass="3789">TVTAMSHYAEGTKKELKAQRNSRALKPVINTECI</sequence>